<dbReference type="OrthoDB" id="6455330at2759"/>
<keyword evidence="2" id="KW-1185">Reference proteome</keyword>
<dbReference type="Proteomes" id="UP000887013">
    <property type="component" value="Unassembled WGS sequence"/>
</dbReference>
<evidence type="ECO:0000313" key="2">
    <source>
        <dbReference type="Proteomes" id="UP000887013"/>
    </source>
</evidence>
<dbReference type="EMBL" id="BMAW01062500">
    <property type="protein sequence ID" value="GFT36111.1"/>
    <property type="molecule type" value="Genomic_DNA"/>
</dbReference>
<dbReference type="AlphaFoldDB" id="A0A8X6NWV2"/>
<proteinExistence type="predicted"/>
<comment type="caution">
    <text evidence="1">The sequence shown here is derived from an EMBL/GenBank/DDBJ whole genome shotgun (WGS) entry which is preliminary data.</text>
</comment>
<evidence type="ECO:0000313" key="1">
    <source>
        <dbReference type="EMBL" id="GFT36111.1"/>
    </source>
</evidence>
<name>A0A8X6NWV2_NEPPI</name>
<sequence>MTASDFRQFMRSSPDPLCRRGCGTVGSQLFASRRGSYQLARAWADYPGETGHYVHGVFAEADFGPTEQPAESDRGFLWKLFMKSRGSYSLESAEGKAIQEVKEVDPEWHPKEPRPFVVFAEWRLPIKEDLHSKDYYYRFHFPMQTRADLILDAIPMGGADRGKFLVVKARPPNRF</sequence>
<reference evidence="1" key="1">
    <citation type="submission" date="2020-08" db="EMBL/GenBank/DDBJ databases">
        <title>Multicomponent nature underlies the extraordinary mechanical properties of spider dragline silk.</title>
        <authorList>
            <person name="Kono N."/>
            <person name="Nakamura H."/>
            <person name="Mori M."/>
            <person name="Yoshida Y."/>
            <person name="Ohtoshi R."/>
            <person name="Malay A.D."/>
            <person name="Moran D.A.P."/>
            <person name="Tomita M."/>
            <person name="Numata K."/>
            <person name="Arakawa K."/>
        </authorList>
    </citation>
    <scope>NUCLEOTIDE SEQUENCE</scope>
</reference>
<accession>A0A8X6NWV2</accession>
<protein>
    <submittedName>
        <fullName evidence="1">Uncharacterized protein</fullName>
    </submittedName>
</protein>
<organism evidence="1 2">
    <name type="scientific">Nephila pilipes</name>
    <name type="common">Giant wood spider</name>
    <name type="synonym">Nephila maculata</name>
    <dbReference type="NCBI Taxonomy" id="299642"/>
    <lineage>
        <taxon>Eukaryota</taxon>
        <taxon>Metazoa</taxon>
        <taxon>Ecdysozoa</taxon>
        <taxon>Arthropoda</taxon>
        <taxon>Chelicerata</taxon>
        <taxon>Arachnida</taxon>
        <taxon>Araneae</taxon>
        <taxon>Araneomorphae</taxon>
        <taxon>Entelegynae</taxon>
        <taxon>Araneoidea</taxon>
        <taxon>Nephilidae</taxon>
        <taxon>Nephila</taxon>
    </lineage>
</organism>
<gene>
    <name evidence="1" type="ORF">NPIL_336951</name>
</gene>